<name>A0A6J4S9B9_9ACTN</name>
<feature type="compositionally biased region" description="Basic residues" evidence="1">
    <location>
        <begin position="9"/>
        <end position="18"/>
    </location>
</feature>
<feature type="region of interest" description="Disordered" evidence="1">
    <location>
        <begin position="682"/>
        <end position="729"/>
    </location>
</feature>
<feature type="region of interest" description="Disordered" evidence="1">
    <location>
        <begin position="1"/>
        <end position="150"/>
    </location>
</feature>
<evidence type="ECO:0000256" key="1">
    <source>
        <dbReference type="SAM" id="MobiDB-lite"/>
    </source>
</evidence>
<feature type="compositionally biased region" description="Basic residues" evidence="1">
    <location>
        <begin position="419"/>
        <end position="452"/>
    </location>
</feature>
<accession>A0A6J4S9B9</accession>
<dbReference type="GO" id="GO:0016757">
    <property type="term" value="F:glycosyltransferase activity"/>
    <property type="evidence" value="ECO:0007669"/>
    <property type="project" value="UniProtKB-KW"/>
</dbReference>
<keyword evidence="2" id="KW-0378">Hydrolase</keyword>
<dbReference type="EC" id="3.4.-.-" evidence="2"/>
<feature type="compositionally biased region" description="Basic and acidic residues" evidence="1">
    <location>
        <begin position="115"/>
        <end position="135"/>
    </location>
</feature>
<feature type="compositionally biased region" description="Basic residues" evidence="1">
    <location>
        <begin position="90"/>
        <end position="114"/>
    </location>
</feature>
<reference evidence="2" key="1">
    <citation type="submission" date="2020-02" db="EMBL/GenBank/DDBJ databases">
        <authorList>
            <person name="Meier V. D."/>
        </authorList>
    </citation>
    <scope>NUCLEOTIDE SEQUENCE</scope>
    <source>
        <strain evidence="2">AVDCRST_MAG38</strain>
    </source>
</reference>
<keyword evidence="2" id="KW-0328">Glycosyltransferase</keyword>
<feature type="region of interest" description="Disordered" evidence="1">
    <location>
        <begin position="609"/>
        <end position="651"/>
    </location>
</feature>
<evidence type="ECO:0000313" key="2">
    <source>
        <dbReference type="EMBL" id="CAA9488577.1"/>
    </source>
</evidence>
<dbReference type="AlphaFoldDB" id="A0A6J4S9B9"/>
<feature type="compositionally biased region" description="Basic and acidic residues" evidence="1">
    <location>
        <begin position="73"/>
        <end position="85"/>
    </location>
</feature>
<sequence>AAQQAARLRAARRARHPRRGLDRVRDDDGARRRAARARAADQQELPAGRRPRRRARPAHRHRAAGVRARGPHRPRDEARDHRDRGPAVLHQRRRRHPRHRTGPVAGHRRSPRRPGRLDDHPAVRQERARRAERAHRVQQAPRGRARVPPDARVVEAAHPRQLPEHHLLRQRRLRDRVGRAHLLRHQPRRLRRGPGPSLRRAAGAARGGAAGRRRRLAVGLRPPRQPGRLARAPRHRAGQDAPAGLPDARAVRPRRQRGAPAARRRAPTAGEHALPVLHLLGQAPGRRCARRRAGGRAAGLRGRPEGPHVARPQAAGGHPAGRRPPPAQPRGAAGRRGGARQPQRRGPGHGLGRRLRQRPVQPGHPGSTPARLGVQALRAGRGARAGRYAAIGLELRAQGDLRDPAPGRVRRHLRGQQLRGRLRRTAHARRGHHRLRQRRVRPGRHPRRHPARRSAGPTDGHPHPDLAELRHDARRPRAGRHPARHGAGLPDLRARRAARLRDHEPRGAERGVARRDASPVRRPRDPQRAQPARRAAQRQHGPQPAAHAARAAGRHRRPGRAAAPERGPHGHRAACLPRRGSARRRQDRHHRELRRRVVRRLDRALHRSGLGRISRPARADGTRVRGRAGGRRDVPGADLALGHGSRPAHRRLPLTGRRARGRGRGIRGSCAAGLTGRDAACPRAHARRGSAGHARPRSGHAVGTERRRPGARRSRAGSRCAGAGSGRAG</sequence>
<feature type="non-terminal residue" evidence="2">
    <location>
        <position position="729"/>
    </location>
</feature>
<feature type="compositionally biased region" description="Basic residues" evidence="1">
    <location>
        <begin position="580"/>
        <end position="595"/>
    </location>
</feature>
<feature type="compositionally biased region" description="Basic and acidic residues" evidence="1">
    <location>
        <begin position="500"/>
        <end position="527"/>
    </location>
</feature>
<feature type="compositionally biased region" description="Basic and acidic residues" evidence="1">
    <location>
        <begin position="19"/>
        <end position="31"/>
    </location>
</feature>
<protein>
    <submittedName>
        <fullName evidence="2">Multimodular transpeptidase-transglycosylase</fullName>
        <ecNumber evidence="2">2.4.1.129</ecNumber>
        <ecNumber evidence="2">3.4.-.-</ecNumber>
    </submittedName>
</protein>
<dbReference type="GO" id="GO:0016787">
    <property type="term" value="F:hydrolase activity"/>
    <property type="evidence" value="ECO:0007669"/>
    <property type="project" value="UniProtKB-KW"/>
</dbReference>
<feature type="compositionally biased region" description="Low complexity" evidence="1">
    <location>
        <begin position="528"/>
        <end position="551"/>
    </location>
</feature>
<feature type="compositionally biased region" description="Basic residues" evidence="1">
    <location>
        <begin position="251"/>
        <end position="266"/>
    </location>
</feature>
<feature type="compositionally biased region" description="Basic residues" evidence="1">
    <location>
        <begin position="473"/>
        <end position="484"/>
    </location>
</feature>
<gene>
    <name evidence="2" type="ORF">AVDCRST_MAG38-2487</name>
</gene>
<organism evidence="2">
    <name type="scientific">uncultured Solirubrobacteraceae bacterium</name>
    <dbReference type="NCBI Taxonomy" id="1162706"/>
    <lineage>
        <taxon>Bacteria</taxon>
        <taxon>Bacillati</taxon>
        <taxon>Actinomycetota</taxon>
        <taxon>Thermoleophilia</taxon>
        <taxon>Solirubrobacterales</taxon>
        <taxon>Solirubrobacteraceae</taxon>
        <taxon>environmental samples</taxon>
    </lineage>
</organism>
<feature type="compositionally biased region" description="Basic residues" evidence="1">
    <location>
        <begin position="342"/>
        <end position="357"/>
    </location>
</feature>
<feature type="compositionally biased region" description="Basic residues" evidence="1">
    <location>
        <begin position="684"/>
        <end position="698"/>
    </location>
</feature>
<feature type="compositionally biased region" description="Basic residues" evidence="1">
    <location>
        <begin position="49"/>
        <end position="72"/>
    </location>
</feature>
<feature type="region of interest" description="Disordered" evidence="1">
    <location>
        <begin position="419"/>
        <end position="467"/>
    </location>
</feature>
<keyword evidence="2" id="KW-0808">Transferase</keyword>
<feature type="region of interest" description="Disordered" evidence="1">
    <location>
        <begin position="184"/>
        <end position="373"/>
    </location>
</feature>
<dbReference type="EMBL" id="CADCVJ010000209">
    <property type="protein sequence ID" value="CAA9488577.1"/>
    <property type="molecule type" value="Genomic_DNA"/>
</dbReference>
<proteinExistence type="predicted"/>
<feature type="non-terminal residue" evidence="2">
    <location>
        <position position="1"/>
    </location>
</feature>
<feature type="compositionally biased region" description="Low complexity" evidence="1">
    <location>
        <begin position="193"/>
        <end position="204"/>
    </location>
</feature>
<dbReference type="EC" id="2.4.1.129" evidence="2"/>
<feature type="region of interest" description="Disordered" evidence="1">
    <location>
        <begin position="473"/>
        <end position="492"/>
    </location>
</feature>
<feature type="region of interest" description="Disordered" evidence="1">
    <location>
        <begin position="500"/>
        <end position="595"/>
    </location>
</feature>